<keyword evidence="3" id="KW-1185">Reference proteome</keyword>
<dbReference type="AlphaFoldDB" id="A0AAD4CX22"/>
<feature type="region of interest" description="Disordered" evidence="1">
    <location>
        <begin position="31"/>
        <end position="140"/>
    </location>
</feature>
<evidence type="ECO:0000313" key="3">
    <source>
        <dbReference type="Proteomes" id="UP001194746"/>
    </source>
</evidence>
<reference evidence="2" key="1">
    <citation type="journal article" date="2019" name="Beilstein J. Org. Chem.">
        <title>Nanangenines: drimane sesquiterpenoids as the dominant metabolite cohort of a novel Australian fungus, Aspergillus nanangensis.</title>
        <authorList>
            <person name="Lacey H.J."/>
            <person name="Gilchrist C.L.M."/>
            <person name="Crombie A."/>
            <person name="Kalaitzis J.A."/>
            <person name="Vuong D."/>
            <person name="Rutledge P.J."/>
            <person name="Turner P."/>
            <person name="Pitt J.I."/>
            <person name="Lacey E."/>
            <person name="Chooi Y.H."/>
            <person name="Piggott A.M."/>
        </authorList>
    </citation>
    <scope>NUCLEOTIDE SEQUENCE</scope>
    <source>
        <strain evidence="2">MST-FP2251</strain>
    </source>
</reference>
<proteinExistence type="predicted"/>
<organism evidence="2 3">
    <name type="scientific">Aspergillus nanangensis</name>
    <dbReference type="NCBI Taxonomy" id="2582783"/>
    <lineage>
        <taxon>Eukaryota</taxon>
        <taxon>Fungi</taxon>
        <taxon>Dikarya</taxon>
        <taxon>Ascomycota</taxon>
        <taxon>Pezizomycotina</taxon>
        <taxon>Eurotiomycetes</taxon>
        <taxon>Eurotiomycetidae</taxon>
        <taxon>Eurotiales</taxon>
        <taxon>Aspergillaceae</taxon>
        <taxon>Aspergillus</taxon>
        <taxon>Aspergillus subgen. Circumdati</taxon>
    </lineage>
</organism>
<evidence type="ECO:0000313" key="2">
    <source>
        <dbReference type="EMBL" id="KAF9893297.1"/>
    </source>
</evidence>
<gene>
    <name evidence="2" type="ORF">FE257_011727</name>
</gene>
<accession>A0AAD4CX22</accession>
<reference evidence="2" key="2">
    <citation type="submission" date="2020-02" db="EMBL/GenBank/DDBJ databases">
        <authorList>
            <person name="Gilchrist C.L.M."/>
            <person name="Chooi Y.-H."/>
        </authorList>
    </citation>
    <scope>NUCLEOTIDE SEQUENCE</scope>
    <source>
        <strain evidence="2">MST-FP2251</strain>
    </source>
</reference>
<feature type="compositionally biased region" description="Polar residues" evidence="1">
    <location>
        <begin position="108"/>
        <end position="124"/>
    </location>
</feature>
<comment type="caution">
    <text evidence="2">The sequence shown here is derived from an EMBL/GenBank/DDBJ whole genome shotgun (WGS) entry which is preliminary data.</text>
</comment>
<feature type="compositionally biased region" description="Basic and acidic residues" evidence="1">
    <location>
        <begin position="40"/>
        <end position="63"/>
    </location>
</feature>
<evidence type="ECO:0000256" key="1">
    <source>
        <dbReference type="SAM" id="MobiDB-lite"/>
    </source>
</evidence>
<name>A0AAD4CX22_ASPNN</name>
<sequence length="140" mass="15094">MAFPRHLIRRTCIIRPNATPLRPTQHFIRRSYASAPSHGSFEKTPHHSDAHHDTHGATEEKSVKQHGGQIPAGDTPPQPDRDAEQKVTESSNPGSTSAASSEGSSTEVPQNPGRSTVKTDNPSANEPEKRAKGEDESESG</sequence>
<protein>
    <submittedName>
        <fullName evidence="2">Uncharacterized protein</fullName>
    </submittedName>
</protein>
<dbReference type="EMBL" id="VCAU01000008">
    <property type="protein sequence ID" value="KAF9893297.1"/>
    <property type="molecule type" value="Genomic_DNA"/>
</dbReference>
<dbReference type="Proteomes" id="UP001194746">
    <property type="component" value="Unassembled WGS sequence"/>
</dbReference>
<feature type="compositionally biased region" description="Low complexity" evidence="1">
    <location>
        <begin position="90"/>
        <end position="107"/>
    </location>
</feature>